<dbReference type="Proteomes" id="UP000808914">
    <property type="component" value="Unassembled WGS sequence"/>
</dbReference>
<evidence type="ECO:0000259" key="1">
    <source>
        <dbReference type="PROSITE" id="PS51707"/>
    </source>
</evidence>
<dbReference type="InterPro" id="IPR033469">
    <property type="entry name" value="CYTH-like_dom_sf"/>
</dbReference>
<organism evidence="2 3">
    <name type="scientific">Scopulibacillus daqui</name>
    <dbReference type="NCBI Taxonomy" id="1469162"/>
    <lineage>
        <taxon>Bacteria</taxon>
        <taxon>Bacillati</taxon>
        <taxon>Bacillota</taxon>
        <taxon>Bacilli</taxon>
        <taxon>Bacillales</taxon>
        <taxon>Sporolactobacillaceae</taxon>
        <taxon>Scopulibacillus</taxon>
    </lineage>
</organism>
<dbReference type="CDD" id="cd07762">
    <property type="entry name" value="CYTH-like_Pase_1"/>
    <property type="match status" value="1"/>
</dbReference>
<gene>
    <name evidence="2" type="ORF">JOD45_000232</name>
</gene>
<sequence>MNQELEIEFKNMLTKAEFEQLRDHFHLSKCFVRQVNHYFDTRSFDLKQKGAALRIREKSNKTVLTLKQPHPEGLLETHQSINQQDAQLMIETGQMPHGDVRQAISTLGIHDLLLQYLGALTTDRAQKTYHNGELVLDHSRYNDTEDYELEYEAADADSGRKTFNQLLSQFQIPERKTDNKIKRFFDSKENYPADNL</sequence>
<dbReference type="PIRSF" id="PIRSF012526">
    <property type="entry name" value="CYTH_UCP012526"/>
    <property type="match status" value="1"/>
</dbReference>
<evidence type="ECO:0000313" key="2">
    <source>
        <dbReference type="EMBL" id="MBM7644041.1"/>
    </source>
</evidence>
<dbReference type="Pfam" id="PF01928">
    <property type="entry name" value="CYTH"/>
    <property type="match status" value="1"/>
</dbReference>
<dbReference type="RefSeq" id="WP_205002006.1">
    <property type="nucleotide sequence ID" value="NZ_JAFBER010000001.1"/>
</dbReference>
<proteinExistence type="predicted"/>
<keyword evidence="3" id="KW-1185">Reference proteome</keyword>
<dbReference type="PROSITE" id="PS51707">
    <property type="entry name" value="CYTH"/>
    <property type="match status" value="1"/>
</dbReference>
<dbReference type="SMART" id="SM01118">
    <property type="entry name" value="CYTH"/>
    <property type="match status" value="1"/>
</dbReference>
<feature type="domain" description="CYTH" evidence="1">
    <location>
        <begin position="4"/>
        <end position="191"/>
    </location>
</feature>
<reference evidence="2 3" key="1">
    <citation type="submission" date="2021-01" db="EMBL/GenBank/DDBJ databases">
        <title>Genomic Encyclopedia of Type Strains, Phase IV (KMG-IV): sequencing the most valuable type-strain genomes for metagenomic binning, comparative biology and taxonomic classification.</title>
        <authorList>
            <person name="Goeker M."/>
        </authorList>
    </citation>
    <scope>NUCLEOTIDE SEQUENCE [LARGE SCALE GENOMIC DNA]</scope>
    <source>
        <strain evidence="2 3">DSM 28236</strain>
    </source>
</reference>
<evidence type="ECO:0000313" key="3">
    <source>
        <dbReference type="Proteomes" id="UP000808914"/>
    </source>
</evidence>
<dbReference type="InterPro" id="IPR023577">
    <property type="entry name" value="CYTH_domain"/>
</dbReference>
<dbReference type="SUPFAM" id="SSF55154">
    <property type="entry name" value="CYTH-like phosphatases"/>
    <property type="match status" value="1"/>
</dbReference>
<dbReference type="InterPro" id="IPR009195">
    <property type="entry name" value="Uncharacterised_YjbK"/>
</dbReference>
<comment type="caution">
    <text evidence="2">The sequence shown here is derived from an EMBL/GenBank/DDBJ whole genome shotgun (WGS) entry which is preliminary data.</text>
</comment>
<protein>
    <submittedName>
        <fullName evidence="2">Uncharacterized protein YjbK</fullName>
    </submittedName>
</protein>
<accession>A0ABS2PVF4</accession>
<dbReference type="Gene3D" id="2.40.320.10">
    <property type="entry name" value="Hypothetical Protein Pfu-838710-001"/>
    <property type="match status" value="1"/>
</dbReference>
<name>A0ABS2PVF4_9BACL</name>
<dbReference type="EMBL" id="JAFBER010000001">
    <property type="protein sequence ID" value="MBM7644041.1"/>
    <property type="molecule type" value="Genomic_DNA"/>
</dbReference>